<dbReference type="Gene3D" id="1.10.287.110">
    <property type="entry name" value="DnaJ domain"/>
    <property type="match status" value="1"/>
</dbReference>
<evidence type="ECO:0000259" key="6">
    <source>
        <dbReference type="PROSITE" id="PS50030"/>
    </source>
</evidence>
<dbReference type="InterPro" id="IPR015940">
    <property type="entry name" value="UBA"/>
</dbReference>
<dbReference type="SUPFAM" id="SSF46934">
    <property type="entry name" value="UBA-like"/>
    <property type="match status" value="1"/>
</dbReference>
<evidence type="ECO:0000256" key="4">
    <source>
        <dbReference type="ARBA" id="ARBA00022803"/>
    </source>
</evidence>
<dbReference type="InterPro" id="IPR051982">
    <property type="entry name" value="CiliaryAsmbly_MitoImport"/>
</dbReference>
<dbReference type="GO" id="GO:0005829">
    <property type="term" value="C:cytosol"/>
    <property type="evidence" value="ECO:0007669"/>
    <property type="project" value="TreeGrafter"/>
</dbReference>
<proteinExistence type="predicted"/>
<dbReference type="SMART" id="SM00028">
    <property type="entry name" value="TPR"/>
    <property type="match status" value="3"/>
</dbReference>
<keyword evidence="3" id="KW-0677">Repeat</keyword>
<dbReference type="GO" id="GO:0006626">
    <property type="term" value="P:protein targeting to mitochondrion"/>
    <property type="evidence" value="ECO:0007669"/>
    <property type="project" value="TreeGrafter"/>
</dbReference>
<dbReference type="InterPro" id="IPR019734">
    <property type="entry name" value="TPR_rpt"/>
</dbReference>
<dbReference type="OrthoDB" id="1717591at2759"/>
<dbReference type="Gene3D" id="1.25.40.10">
    <property type="entry name" value="Tetratricopeptide repeat domain"/>
    <property type="match status" value="1"/>
</dbReference>
<feature type="domain" description="UBA" evidence="6">
    <location>
        <begin position="27"/>
        <end position="70"/>
    </location>
</feature>
<dbReference type="GO" id="GO:0005739">
    <property type="term" value="C:mitochondrion"/>
    <property type="evidence" value="ECO:0007669"/>
    <property type="project" value="TreeGrafter"/>
</dbReference>
<evidence type="ECO:0000256" key="1">
    <source>
        <dbReference type="ARBA" id="ARBA00004496"/>
    </source>
</evidence>
<feature type="region of interest" description="Disordered" evidence="5">
    <location>
        <begin position="72"/>
        <end position="151"/>
    </location>
</feature>
<reference evidence="7 8" key="1">
    <citation type="journal article" date="2018" name="G3 (Bethesda)">
        <title>Phylogenetic and Phylogenomic Definition of Rhizopus Species.</title>
        <authorList>
            <person name="Gryganskyi A.P."/>
            <person name="Golan J."/>
            <person name="Dolatabadi S."/>
            <person name="Mondo S."/>
            <person name="Robb S."/>
            <person name="Idnurm A."/>
            <person name="Muszewska A."/>
            <person name="Steczkiewicz K."/>
            <person name="Masonjones S."/>
            <person name="Liao H.L."/>
            <person name="Gajdeczka M.T."/>
            <person name="Anike F."/>
            <person name="Vuek A."/>
            <person name="Anishchenko I.M."/>
            <person name="Voigt K."/>
            <person name="de Hoog G.S."/>
            <person name="Smith M.E."/>
            <person name="Heitman J."/>
            <person name="Vilgalys R."/>
            <person name="Stajich J.E."/>
        </authorList>
    </citation>
    <scope>NUCLEOTIDE SEQUENCE [LARGE SCALE GENOMIC DNA]</scope>
    <source>
        <strain evidence="7 8">LSU 92-RS-03</strain>
    </source>
</reference>
<dbReference type="SUPFAM" id="SSF46565">
    <property type="entry name" value="Chaperone J-domain"/>
    <property type="match status" value="1"/>
</dbReference>
<dbReference type="PANTHER" id="PTHR45984:SF1">
    <property type="entry name" value="SPAG1 AXONEMAL DYNEIN ASSEMBLY FACTOR"/>
    <property type="match status" value="1"/>
</dbReference>
<sequence length="442" mass="50869">DTPPKDFDARPSKRSSNEMPKNAFTPPSHKDGLLAQLIDMGFDVQEARIALAASPDNINFQDLLDLILQNKDQKVPDSSDEDEETEKRKEEAWRKEKEERRRDYLESERRKEQAHRDYLESERRKEQQEAEQREAKRRSKQDETQQDRKQGNLFFNRGQFAEAERFYTKAIVCLSFQHPDLVLLYNNRAAARLKLGLFDGCLEDCTHAIAMASKNTVNRAELTEGVSSWTSQWLKALHRKACALEGLKRYEEAIAVYEEYARLDGTRSSVVTQGISRCQQANPANGGGPSWKPAQETTAFPDIDFNIFVPQQPNRDEINASKAVKEMREREKKREAEEAERLEKTDAVNAQLMTWKLGKEKNLRALLGSLELILWSSIQWKSVTMSELLEPRKCKLTYMKAIAKVHPDKLSSNATIEQRLLASGIFTTLNQAWDTFRTENNL</sequence>
<evidence type="ECO:0000256" key="3">
    <source>
        <dbReference type="ARBA" id="ARBA00022737"/>
    </source>
</evidence>
<feature type="compositionally biased region" description="Basic and acidic residues" evidence="5">
    <location>
        <begin position="1"/>
        <end position="11"/>
    </location>
</feature>
<dbReference type="PROSITE" id="PS50030">
    <property type="entry name" value="UBA"/>
    <property type="match status" value="1"/>
</dbReference>
<dbReference type="InterPro" id="IPR009060">
    <property type="entry name" value="UBA-like_sf"/>
</dbReference>
<evidence type="ECO:0000313" key="8">
    <source>
        <dbReference type="Proteomes" id="UP000253551"/>
    </source>
</evidence>
<dbReference type="GO" id="GO:0031072">
    <property type="term" value="F:heat shock protein binding"/>
    <property type="evidence" value="ECO:0007669"/>
    <property type="project" value="TreeGrafter"/>
</dbReference>
<evidence type="ECO:0000256" key="5">
    <source>
        <dbReference type="SAM" id="MobiDB-lite"/>
    </source>
</evidence>
<feature type="region of interest" description="Disordered" evidence="5">
    <location>
        <begin position="1"/>
        <end position="30"/>
    </location>
</feature>
<dbReference type="SUPFAM" id="SSF48452">
    <property type="entry name" value="TPR-like"/>
    <property type="match status" value="1"/>
</dbReference>
<dbReference type="Gene3D" id="1.10.8.10">
    <property type="entry name" value="DNA helicase RuvA subunit, C-terminal domain"/>
    <property type="match status" value="1"/>
</dbReference>
<organism evidence="7 8">
    <name type="scientific">Rhizopus stolonifer</name>
    <name type="common">Rhizopus nigricans</name>
    <dbReference type="NCBI Taxonomy" id="4846"/>
    <lineage>
        <taxon>Eukaryota</taxon>
        <taxon>Fungi</taxon>
        <taxon>Fungi incertae sedis</taxon>
        <taxon>Mucoromycota</taxon>
        <taxon>Mucoromycotina</taxon>
        <taxon>Mucoromycetes</taxon>
        <taxon>Mucorales</taxon>
        <taxon>Mucorineae</taxon>
        <taxon>Rhizopodaceae</taxon>
        <taxon>Rhizopus</taxon>
    </lineage>
</organism>
<gene>
    <name evidence="7" type="ORF">CU098_000879</name>
</gene>
<evidence type="ECO:0000313" key="7">
    <source>
        <dbReference type="EMBL" id="RCH80590.1"/>
    </source>
</evidence>
<dbReference type="Proteomes" id="UP000253551">
    <property type="component" value="Unassembled WGS sequence"/>
</dbReference>
<dbReference type="CDD" id="cd14291">
    <property type="entry name" value="UBA1_NUB1_like"/>
    <property type="match status" value="1"/>
</dbReference>
<dbReference type="InterPro" id="IPR011990">
    <property type="entry name" value="TPR-like_helical_dom_sf"/>
</dbReference>
<protein>
    <recommendedName>
        <fullName evidence="6">UBA domain-containing protein</fullName>
    </recommendedName>
</protein>
<dbReference type="AlphaFoldDB" id="A0A367ISB8"/>
<name>A0A367ISB8_RHIST</name>
<keyword evidence="2" id="KW-0963">Cytoplasm</keyword>
<dbReference type="FunFam" id="1.10.287.110:FF:000002">
    <property type="entry name" value="putative tyrosine-protein phosphatase auxilin isoform X2"/>
    <property type="match status" value="1"/>
</dbReference>
<keyword evidence="8" id="KW-1185">Reference proteome</keyword>
<comment type="caution">
    <text evidence="7">The sequence shown here is derived from an EMBL/GenBank/DDBJ whole genome shotgun (WGS) entry which is preliminary data.</text>
</comment>
<feature type="non-terminal residue" evidence="7">
    <location>
        <position position="1"/>
    </location>
</feature>
<dbReference type="PANTHER" id="PTHR45984">
    <property type="entry name" value="RNA (RNA) POLYMERASE II ASSOCIATED PROTEIN HOMOLOG"/>
    <property type="match status" value="1"/>
</dbReference>
<feature type="compositionally biased region" description="Basic and acidic residues" evidence="5">
    <location>
        <begin position="85"/>
        <end position="150"/>
    </location>
</feature>
<comment type="subcellular location">
    <subcellularLocation>
        <location evidence="1">Cytoplasm</location>
    </subcellularLocation>
</comment>
<dbReference type="STRING" id="4846.A0A367ISB8"/>
<evidence type="ECO:0000256" key="2">
    <source>
        <dbReference type="ARBA" id="ARBA00022490"/>
    </source>
</evidence>
<accession>A0A367ISB8</accession>
<dbReference type="EMBL" id="PJQM01005918">
    <property type="protein sequence ID" value="RCH80590.1"/>
    <property type="molecule type" value="Genomic_DNA"/>
</dbReference>
<dbReference type="InterPro" id="IPR036869">
    <property type="entry name" value="J_dom_sf"/>
</dbReference>
<keyword evidence="4" id="KW-0802">TPR repeat</keyword>